<feature type="domain" description="Myb/SANT-like DNA-binding" evidence="2">
    <location>
        <begin position="98"/>
        <end position="182"/>
    </location>
</feature>
<protein>
    <recommendedName>
        <fullName evidence="2">Myb/SANT-like DNA-binding domain-containing protein</fullName>
    </recommendedName>
</protein>
<reference evidence="3" key="1">
    <citation type="submission" date="2023-07" db="EMBL/GenBank/DDBJ databases">
        <title>Chromosome-level genome assembly of Artemia franciscana.</title>
        <authorList>
            <person name="Jo E."/>
        </authorList>
    </citation>
    <scope>NUCLEOTIDE SEQUENCE</scope>
    <source>
        <tissue evidence="3">Whole body</tissue>
    </source>
</reference>
<dbReference type="EMBL" id="JAVRJZ010000016">
    <property type="protein sequence ID" value="KAK2711067.1"/>
    <property type="molecule type" value="Genomic_DNA"/>
</dbReference>
<dbReference type="Gene3D" id="1.10.10.60">
    <property type="entry name" value="Homeodomain-like"/>
    <property type="match status" value="1"/>
</dbReference>
<dbReference type="PANTHER" id="PTHR47595:SF1">
    <property type="entry name" value="MYB_SANT-LIKE DNA-BINDING DOMAIN-CONTAINING PROTEIN"/>
    <property type="match status" value="1"/>
</dbReference>
<comment type="caution">
    <text evidence="3">The sequence shown here is derived from an EMBL/GenBank/DDBJ whole genome shotgun (WGS) entry which is preliminary data.</text>
</comment>
<sequence length="286" mass="32744">MDKNEVMEYQVICLEEGGTVILQKKEGSEPGGLERWTLEQAMNLEIDIRGIPFSDLYKQAAPPESQQTMEETTQEKVAKKFCSGKDIESDKFDEQCKQKWDSTAVTALLNVCQEQEKTNKYMDHKFWKHISENLAENGFPISAVQCKSKYENLKKQFKLQKLKAERSGEGQVKWEYFELMNNFMGSKPEIEPVATASSSGLFTSKSTKRLSSESENADSQDENRSPTVEKRQRNLGPKDKIPVASAILKLNEDANKRSEERLKRVDQALEQKNKALDIFQKMLDKL</sequence>
<feature type="region of interest" description="Disordered" evidence="1">
    <location>
        <begin position="204"/>
        <end position="260"/>
    </location>
</feature>
<gene>
    <name evidence="3" type="ORF">QYM36_012290</name>
</gene>
<evidence type="ECO:0000259" key="2">
    <source>
        <dbReference type="Pfam" id="PF13837"/>
    </source>
</evidence>
<accession>A0AA88HUK0</accession>
<evidence type="ECO:0000256" key="1">
    <source>
        <dbReference type="SAM" id="MobiDB-lite"/>
    </source>
</evidence>
<name>A0AA88HUK0_ARTSF</name>
<feature type="compositionally biased region" description="Basic and acidic residues" evidence="1">
    <location>
        <begin position="221"/>
        <end position="241"/>
    </location>
</feature>
<keyword evidence="4" id="KW-1185">Reference proteome</keyword>
<dbReference type="Proteomes" id="UP001187531">
    <property type="component" value="Unassembled WGS sequence"/>
</dbReference>
<feature type="compositionally biased region" description="Basic and acidic residues" evidence="1">
    <location>
        <begin position="250"/>
        <end position="260"/>
    </location>
</feature>
<evidence type="ECO:0000313" key="3">
    <source>
        <dbReference type="EMBL" id="KAK2711067.1"/>
    </source>
</evidence>
<dbReference type="Pfam" id="PF13837">
    <property type="entry name" value="Myb_DNA-bind_4"/>
    <property type="match status" value="1"/>
</dbReference>
<dbReference type="AlphaFoldDB" id="A0AA88HUK0"/>
<proteinExistence type="predicted"/>
<organism evidence="3 4">
    <name type="scientific">Artemia franciscana</name>
    <name type="common">Brine shrimp</name>
    <name type="synonym">Artemia sanfranciscana</name>
    <dbReference type="NCBI Taxonomy" id="6661"/>
    <lineage>
        <taxon>Eukaryota</taxon>
        <taxon>Metazoa</taxon>
        <taxon>Ecdysozoa</taxon>
        <taxon>Arthropoda</taxon>
        <taxon>Crustacea</taxon>
        <taxon>Branchiopoda</taxon>
        <taxon>Anostraca</taxon>
        <taxon>Artemiidae</taxon>
        <taxon>Artemia</taxon>
    </lineage>
</organism>
<dbReference type="InterPro" id="IPR044822">
    <property type="entry name" value="Myb_DNA-bind_4"/>
</dbReference>
<dbReference type="PANTHER" id="PTHR47595">
    <property type="entry name" value="HEAT SHOCK 70 KDA PROTEIN 14"/>
    <property type="match status" value="1"/>
</dbReference>
<evidence type="ECO:0000313" key="4">
    <source>
        <dbReference type="Proteomes" id="UP001187531"/>
    </source>
</evidence>